<evidence type="ECO:0000256" key="1">
    <source>
        <dbReference type="SAM" id="Phobius"/>
    </source>
</evidence>
<organism evidence="2 3">
    <name type="scientific">Rathayibacter oskolensis</name>
    <dbReference type="NCBI Taxonomy" id="1891671"/>
    <lineage>
        <taxon>Bacteria</taxon>
        <taxon>Bacillati</taxon>
        <taxon>Actinomycetota</taxon>
        <taxon>Actinomycetes</taxon>
        <taxon>Micrococcales</taxon>
        <taxon>Microbacteriaceae</taxon>
        <taxon>Rathayibacter</taxon>
    </lineage>
</organism>
<keyword evidence="3" id="KW-1185">Reference proteome</keyword>
<dbReference type="Proteomes" id="UP000193711">
    <property type="component" value="Unassembled WGS sequence"/>
</dbReference>
<keyword evidence="1" id="KW-1133">Transmembrane helix</keyword>
<name>A0A1X7MVZ3_9MICO</name>
<feature type="transmembrane region" description="Helical" evidence="1">
    <location>
        <begin position="90"/>
        <end position="112"/>
    </location>
</feature>
<dbReference type="AlphaFoldDB" id="A0A1X7MVZ3"/>
<keyword evidence="1" id="KW-0812">Transmembrane</keyword>
<evidence type="ECO:0000313" key="2">
    <source>
        <dbReference type="EMBL" id="SMH28321.1"/>
    </source>
</evidence>
<accession>A0A1X7MVZ3</accession>
<sequence length="229" mass="23232">MTETPGRREELIAAALAGELSDVEAAELDRLRAADPTIDRELAAFGVVLADLRALGDWDEAVPSEQLRSRILAVEEASPAASRTPRRGRIALAVGAAAAGLVLGAVAGPALFSLGDRPVEGPAGTLGAVETIAFDDRAAGIELDGSVVAHTWGTETILEGTGFTVGESYSLVLVTDTGERLASGSFLGSAVAIDCEMNAAVLRASVTAIEITDARGGAVAVAELPAVAS</sequence>
<reference evidence="3" key="1">
    <citation type="submission" date="2017-04" db="EMBL/GenBank/DDBJ databases">
        <authorList>
            <person name="Varghese N."/>
            <person name="Submissions S."/>
        </authorList>
    </citation>
    <scope>NUCLEOTIDE SEQUENCE [LARGE SCALE GENOMIC DNA]</scope>
    <source>
        <strain evidence="3">VKM Ac-2121</strain>
    </source>
</reference>
<evidence type="ECO:0008006" key="4">
    <source>
        <dbReference type="Google" id="ProtNLM"/>
    </source>
</evidence>
<dbReference type="RefSeq" id="WP_085474708.1">
    <property type="nucleotide sequence ID" value="NZ_FXBM01000001.1"/>
</dbReference>
<dbReference type="OrthoDB" id="5242431at2"/>
<protein>
    <recommendedName>
        <fullName evidence="4">Anti-sigma-K factor RskA</fullName>
    </recommendedName>
</protein>
<proteinExistence type="predicted"/>
<dbReference type="STRING" id="1891671.SAMN06295885_0145"/>
<gene>
    <name evidence="2" type="ORF">SAMN06295885_0145</name>
</gene>
<keyword evidence="1" id="KW-0472">Membrane</keyword>
<evidence type="ECO:0000313" key="3">
    <source>
        <dbReference type="Proteomes" id="UP000193711"/>
    </source>
</evidence>
<dbReference type="EMBL" id="FXBM01000001">
    <property type="protein sequence ID" value="SMH28321.1"/>
    <property type="molecule type" value="Genomic_DNA"/>
</dbReference>